<feature type="transmembrane region" description="Helical" evidence="1">
    <location>
        <begin position="137"/>
        <end position="154"/>
    </location>
</feature>
<protein>
    <submittedName>
        <fullName evidence="3">Uncharacterized protein</fullName>
    </submittedName>
</protein>
<dbReference type="EMBL" id="BJUV01000016">
    <property type="protein sequence ID" value="GEK83532.1"/>
    <property type="molecule type" value="Genomic_DNA"/>
</dbReference>
<evidence type="ECO:0000313" key="3">
    <source>
        <dbReference type="EMBL" id="MBA8814638.1"/>
    </source>
</evidence>
<dbReference type="Proteomes" id="UP000522688">
    <property type="component" value="Unassembled WGS sequence"/>
</dbReference>
<organism evidence="3 5">
    <name type="scientific">Frigoribacterium faeni</name>
    <dbReference type="NCBI Taxonomy" id="145483"/>
    <lineage>
        <taxon>Bacteria</taxon>
        <taxon>Bacillati</taxon>
        <taxon>Actinomycetota</taxon>
        <taxon>Actinomycetes</taxon>
        <taxon>Micrococcales</taxon>
        <taxon>Microbacteriaceae</taxon>
        <taxon>Frigoribacterium</taxon>
    </lineage>
</organism>
<evidence type="ECO:0000313" key="5">
    <source>
        <dbReference type="Proteomes" id="UP000522688"/>
    </source>
</evidence>
<dbReference type="AlphaFoldDB" id="A0A7W3JKT2"/>
<sequence>MDSITAAAFAASADAEPATPSFTAREYATVRVPARHEQLHRDTYSAFGWTVEAWDGPAASIVPRTTTSTLTLTRDRALRGRQALGELQRQAEGALRRIDALERSRSARATAVAVALGLVGAAFLAGSVFLLDDGPSFVSIGLGVNGLALWALAWPAHRLTAARRAAQVAPLLDRQYDAVYDACERAAALTR</sequence>
<name>A0A7W3JKT2_9MICO</name>
<keyword evidence="4" id="KW-1185">Reference proteome</keyword>
<accession>A0A7W3JKT2</accession>
<dbReference type="OrthoDB" id="2599257at2"/>
<evidence type="ECO:0000313" key="4">
    <source>
        <dbReference type="Proteomes" id="UP000321154"/>
    </source>
</evidence>
<dbReference type="RefSeq" id="WP_146855346.1">
    <property type="nucleotide sequence ID" value="NZ_BAAAHR010000003.1"/>
</dbReference>
<dbReference type="Proteomes" id="UP000321154">
    <property type="component" value="Unassembled WGS sequence"/>
</dbReference>
<evidence type="ECO:0000256" key="1">
    <source>
        <dbReference type="SAM" id="Phobius"/>
    </source>
</evidence>
<gene>
    <name evidence="3" type="ORF">FB463_002913</name>
    <name evidence="2" type="ORF">FFA01_18410</name>
</gene>
<keyword evidence="1" id="KW-1133">Transmembrane helix</keyword>
<proteinExistence type="predicted"/>
<comment type="caution">
    <text evidence="3">The sequence shown here is derived from an EMBL/GenBank/DDBJ whole genome shotgun (WGS) entry which is preliminary data.</text>
</comment>
<reference evidence="3 5" key="2">
    <citation type="submission" date="2020-07" db="EMBL/GenBank/DDBJ databases">
        <title>Sequencing the genomes of 1000 actinobacteria strains.</title>
        <authorList>
            <person name="Klenk H.-P."/>
        </authorList>
    </citation>
    <scope>NUCLEOTIDE SEQUENCE [LARGE SCALE GENOMIC DNA]</scope>
    <source>
        <strain evidence="3 5">DSM 10309</strain>
    </source>
</reference>
<keyword evidence="1" id="KW-0472">Membrane</keyword>
<feature type="transmembrane region" description="Helical" evidence="1">
    <location>
        <begin position="111"/>
        <end position="131"/>
    </location>
</feature>
<evidence type="ECO:0000313" key="2">
    <source>
        <dbReference type="EMBL" id="GEK83532.1"/>
    </source>
</evidence>
<keyword evidence="1" id="KW-0812">Transmembrane</keyword>
<dbReference type="EMBL" id="JACGWW010000006">
    <property type="protein sequence ID" value="MBA8814638.1"/>
    <property type="molecule type" value="Genomic_DNA"/>
</dbReference>
<reference evidence="2 4" key="1">
    <citation type="submission" date="2019-07" db="EMBL/GenBank/DDBJ databases">
        <title>Whole genome shotgun sequence of Frigoribacterium faeni NBRC 103066.</title>
        <authorList>
            <person name="Hosoyama A."/>
            <person name="Uohara A."/>
            <person name="Ohji S."/>
            <person name="Ichikawa N."/>
        </authorList>
    </citation>
    <scope>NUCLEOTIDE SEQUENCE [LARGE SCALE GENOMIC DNA]</scope>
    <source>
        <strain evidence="2 4">NBRC 103066</strain>
    </source>
</reference>